<dbReference type="InterPro" id="IPR043129">
    <property type="entry name" value="ATPase_NBD"/>
</dbReference>
<dbReference type="KEGG" id="aar:Acear_1763"/>
<accession>D9QRX7</accession>
<keyword evidence="3" id="KW-1185">Reference proteome</keyword>
<dbReference type="AlphaFoldDB" id="D9QRX7"/>
<protein>
    <submittedName>
        <fullName evidence="2">Type IV pilus assembly protein PilM</fullName>
    </submittedName>
</protein>
<dbReference type="SUPFAM" id="SSF53067">
    <property type="entry name" value="Actin-like ATPase domain"/>
    <property type="match status" value="2"/>
</dbReference>
<dbReference type="InterPro" id="IPR005883">
    <property type="entry name" value="PilM"/>
</dbReference>
<dbReference type="Gene3D" id="3.30.1490.300">
    <property type="match status" value="1"/>
</dbReference>
<evidence type="ECO:0000313" key="3">
    <source>
        <dbReference type="Proteomes" id="UP000001661"/>
    </source>
</evidence>
<reference evidence="2 3" key="1">
    <citation type="journal article" date="2010" name="Stand. Genomic Sci.">
        <title>Complete genome sequence of Acetohalobium arabaticum type strain (Z-7288).</title>
        <authorList>
            <person name="Sikorski J."/>
            <person name="Lapidus A."/>
            <person name="Chertkov O."/>
            <person name="Lucas S."/>
            <person name="Copeland A."/>
            <person name="Glavina Del Rio T."/>
            <person name="Nolan M."/>
            <person name="Tice H."/>
            <person name="Cheng J.F."/>
            <person name="Han C."/>
            <person name="Brambilla E."/>
            <person name="Pitluck S."/>
            <person name="Liolios K."/>
            <person name="Ivanova N."/>
            <person name="Mavromatis K."/>
            <person name="Mikhailova N."/>
            <person name="Pati A."/>
            <person name="Bruce D."/>
            <person name="Detter C."/>
            <person name="Tapia R."/>
            <person name="Goodwin L."/>
            <person name="Chen A."/>
            <person name="Palaniappan K."/>
            <person name="Land M."/>
            <person name="Hauser L."/>
            <person name="Chang Y.J."/>
            <person name="Jeffries C.D."/>
            <person name="Rohde M."/>
            <person name="Goker M."/>
            <person name="Spring S."/>
            <person name="Woyke T."/>
            <person name="Bristow J."/>
            <person name="Eisen J.A."/>
            <person name="Markowitz V."/>
            <person name="Hugenholtz P."/>
            <person name="Kyrpides N.C."/>
            <person name="Klenk H.P."/>
        </authorList>
    </citation>
    <scope>NUCLEOTIDE SEQUENCE [LARGE SCALE GENOMIC DNA]</scope>
    <source>
        <strain evidence="3">ATCC 49924 / DSM 5501 / Z-7288</strain>
    </source>
</reference>
<name>D9QRX7_ACEAZ</name>
<dbReference type="STRING" id="574087.Acear_1763"/>
<feature type="domain" description="SHS2" evidence="1">
    <location>
        <begin position="19"/>
        <end position="183"/>
    </location>
</feature>
<dbReference type="Proteomes" id="UP000001661">
    <property type="component" value="Chromosome"/>
</dbReference>
<gene>
    <name evidence="2" type="ordered locus">Acear_1763</name>
</gene>
<dbReference type="SMART" id="SM00842">
    <property type="entry name" value="FtsA"/>
    <property type="match status" value="1"/>
</dbReference>
<dbReference type="Pfam" id="PF11104">
    <property type="entry name" value="PilM_2"/>
    <property type="match status" value="1"/>
</dbReference>
<dbReference type="InterPro" id="IPR050696">
    <property type="entry name" value="FtsA/MreB"/>
</dbReference>
<dbReference type="PIRSF" id="PIRSF019169">
    <property type="entry name" value="PilM"/>
    <property type="match status" value="1"/>
</dbReference>
<evidence type="ECO:0000313" key="2">
    <source>
        <dbReference type="EMBL" id="ADL13268.1"/>
    </source>
</evidence>
<dbReference type="InterPro" id="IPR003494">
    <property type="entry name" value="SHS2_FtsA"/>
</dbReference>
<sequence length="352" mass="39446">MKVLDKLKNKFSSFFNNNIIGLDIGDSLIKLVEVESKQDKIQLNNLAITPTPSEAVEEGKLKDIDALSEQIKSLLEDNEFQVDQAVTAVSGEEVIIRTVEVPNMPEDELDEVIRWEAQEQIPISVDEAILDYEIVTRKPNGGYELMLVAVAKDLIDRYIDLFANLGLKLAAIEIEPTAAARVVHQLYPTQTIGLIDIGAGTTDVSIFGNGELIFTRTIRMAGDEITEEIMENYDLSFEEAEEYKRNNNLFEDAKLNVLIRNLTTAIYRSLDYFQVQYKDYNVDQLVLTGGESKLTGFISHLENEFEVTTEKLDLISSIESKVEGLSRSELLEVMPFLSVGIGLGLREVKGND</sequence>
<dbReference type="GO" id="GO:0051301">
    <property type="term" value="P:cell division"/>
    <property type="evidence" value="ECO:0007669"/>
    <property type="project" value="InterPro"/>
</dbReference>
<dbReference type="CDD" id="cd24049">
    <property type="entry name" value="ASKHA_NBD_PilM"/>
    <property type="match status" value="1"/>
</dbReference>
<proteinExistence type="predicted"/>
<dbReference type="RefSeq" id="WP_013278713.1">
    <property type="nucleotide sequence ID" value="NC_014378.1"/>
</dbReference>
<dbReference type="EMBL" id="CP002105">
    <property type="protein sequence ID" value="ADL13268.1"/>
    <property type="molecule type" value="Genomic_DNA"/>
</dbReference>
<dbReference type="HOGENOM" id="CLU_050686_3_1_9"/>
<dbReference type="PANTHER" id="PTHR32432:SF3">
    <property type="entry name" value="ETHANOLAMINE UTILIZATION PROTEIN EUTJ"/>
    <property type="match status" value="1"/>
</dbReference>
<evidence type="ECO:0000259" key="1">
    <source>
        <dbReference type="SMART" id="SM00842"/>
    </source>
</evidence>
<dbReference type="Gene3D" id="3.30.420.40">
    <property type="match status" value="2"/>
</dbReference>
<dbReference type="NCBIfam" id="TIGR01175">
    <property type="entry name" value="pilM"/>
    <property type="match status" value="1"/>
</dbReference>
<organism evidence="2 3">
    <name type="scientific">Acetohalobium arabaticum (strain ATCC 49924 / DSM 5501 / Z-7288)</name>
    <dbReference type="NCBI Taxonomy" id="574087"/>
    <lineage>
        <taxon>Bacteria</taxon>
        <taxon>Bacillati</taxon>
        <taxon>Bacillota</taxon>
        <taxon>Clostridia</taxon>
        <taxon>Halanaerobiales</taxon>
        <taxon>Halobacteroidaceae</taxon>
        <taxon>Acetohalobium</taxon>
    </lineage>
</organism>
<dbReference type="PANTHER" id="PTHR32432">
    <property type="entry name" value="CELL DIVISION PROTEIN FTSA-RELATED"/>
    <property type="match status" value="1"/>
</dbReference>
<dbReference type="OrthoDB" id="9765023at2"/>
<dbReference type="eggNOG" id="COG4972">
    <property type="taxonomic scope" value="Bacteria"/>
</dbReference>